<evidence type="ECO:0000313" key="3">
    <source>
        <dbReference type="Proteomes" id="UP000614741"/>
    </source>
</evidence>
<feature type="transmembrane region" description="Helical" evidence="1">
    <location>
        <begin position="259"/>
        <end position="278"/>
    </location>
</feature>
<keyword evidence="1" id="KW-1133">Transmembrane helix</keyword>
<keyword evidence="1" id="KW-0812">Transmembrane</keyword>
<keyword evidence="3" id="KW-1185">Reference proteome</keyword>
<dbReference type="PANTHER" id="PTHR36832">
    <property type="entry name" value="SLR1174 PROTEIN-RELATED"/>
    <property type="match status" value="1"/>
</dbReference>
<reference evidence="2 3" key="1">
    <citation type="submission" date="2021-01" db="EMBL/GenBank/DDBJ databases">
        <title>Whole genome shotgun sequence of Cellulomonas phragmiteti NBRC 110785.</title>
        <authorList>
            <person name="Komaki H."/>
            <person name="Tamura T."/>
        </authorList>
    </citation>
    <scope>NUCLEOTIDE SEQUENCE [LARGE SCALE GENOMIC DNA]</scope>
    <source>
        <strain evidence="2 3">NBRC 110785</strain>
    </source>
</reference>
<gene>
    <name evidence="2" type="ORF">Cph01nite_35650</name>
</gene>
<name>A0ABQ4DR36_9CELL</name>
<dbReference type="Proteomes" id="UP000614741">
    <property type="component" value="Unassembled WGS sequence"/>
</dbReference>
<dbReference type="Pfam" id="PF06182">
    <property type="entry name" value="ABC2_membrane_6"/>
    <property type="match status" value="1"/>
</dbReference>
<feature type="transmembrane region" description="Helical" evidence="1">
    <location>
        <begin position="90"/>
        <end position="109"/>
    </location>
</feature>
<dbReference type="EMBL" id="BONP01000038">
    <property type="protein sequence ID" value="GIG41803.1"/>
    <property type="molecule type" value="Genomic_DNA"/>
</dbReference>
<keyword evidence="1" id="KW-0472">Membrane</keyword>
<dbReference type="InterPro" id="IPR010390">
    <property type="entry name" value="ABC-2_transporter-like"/>
</dbReference>
<protein>
    <submittedName>
        <fullName evidence="2">ABC transporter permease</fullName>
    </submittedName>
</protein>
<proteinExistence type="predicted"/>
<feature type="transmembrane region" description="Helical" evidence="1">
    <location>
        <begin position="130"/>
        <end position="158"/>
    </location>
</feature>
<evidence type="ECO:0000313" key="2">
    <source>
        <dbReference type="EMBL" id="GIG41803.1"/>
    </source>
</evidence>
<accession>A0ABQ4DR36</accession>
<feature type="transmembrane region" description="Helical" evidence="1">
    <location>
        <begin position="170"/>
        <end position="197"/>
    </location>
</feature>
<sequence>MTPPSPPAPLAPSVPGPPAADETAVRGAVHVVRSGVALLRAEVQARSAYRAQILLGSLGWVVPLAFLALWRDAAADGPVGGITAAGFTTYFAVLLAMSNLWLTGTVVFATAGRVHSGQLSAMLLRPAPPLLVPVAEGLATNVFRLPVVLVGVPVLVLLGGGAVTSDPADWLLAPAVGVVGIVAVTYVASLVACVAFWMTKAQGVMGLVIGLEWVLGGMVAPVALMPGPLPALLVHQPFWYAGGAPAEILAGIGDHGPTVLLEALAWVLVLHLLLRVVWRRGLRRYEAVGS</sequence>
<feature type="transmembrane region" description="Helical" evidence="1">
    <location>
        <begin position="204"/>
        <end position="224"/>
    </location>
</feature>
<feature type="transmembrane region" description="Helical" evidence="1">
    <location>
        <begin position="53"/>
        <end position="70"/>
    </location>
</feature>
<organism evidence="2 3">
    <name type="scientific">Cellulomonas phragmiteti</name>
    <dbReference type="NCBI Taxonomy" id="478780"/>
    <lineage>
        <taxon>Bacteria</taxon>
        <taxon>Bacillati</taxon>
        <taxon>Actinomycetota</taxon>
        <taxon>Actinomycetes</taxon>
        <taxon>Micrococcales</taxon>
        <taxon>Cellulomonadaceae</taxon>
        <taxon>Cellulomonas</taxon>
    </lineage>
</organism>
<dbReference type="RefSeq" id="WP_203676286.1">
    <property type="nucleotide sequence ID" value="NZ_BONP01000038.1"/>
</dbReference>
<comment type="caution">
    <text evidence="2">The sequence shown here is derived from an EMBL/GenBank/DDBJ whole genome shotgun (WGS) entry which is preliminary data.</text>
</comment>
<dbReference type="PANTHER" id="PTHR36832:SF1">
    <property type="entry name" value="SLR1174 PROTEIN"/>
    <property type="match status" value="1"/>
</dbReference>
<evidence type="ECO:0000256" key="1">
    <source>
        <dbReference type="SAM" id="Phobius"/>
    </source>
</evidence>